<reference evidence="1 2" key="1">
    <citation type="submission" date="2023-07" db="EMBL/GenBank/DDBJ databases">
        <title>Sequencing the genomes of 1000 actinobacteria strains.</title>
        <authorList>
            <person name="Klenk H.-P."/>
        </authorList>
    </citation>
    <scope>NUCLEOTIDE SEQUENCE [LARGE SCALE GENOMIC DNA]</scope>
    <source>
        <strain evidence="1 2">DSM 44109</strain>
    </source>
</reference>
<keyword evidence="2" id="KW-1185">Reference proteome</keyword>
<evidence type="ECO:0000313" key="2">
    <source>
        <dbReference type="Proteomes" id="UP001230426"/>
    </source>
</evidence>
<sequence>MTTYDPPQAAQKRTRFRTTGGYDGLICTDAVRKPTSKKSLPLDGPCQPYSGGTRIKLDEAASIRIIEAVRGTVVLRTKAGGVYRPQGW</sequence>
<name>A0ABT9RJC3_9ACTN</name>
<accession>A0ABT9RJC3</accession>
<dbReference type="Proteomes" id="UP001230426">
    <property type="component" value="Unassembled WGS sequence"/>
</dbReference>
<dbReference type="EMBL" id="JAUSRB010000002">
    <property type="protein sequence ID" value="MDP9869401.1"/>
    <property type="molecule type" value="Genomic_DNA"/>
</dbReference>
<proteinExistence type="predicted"/>
<gene>
    <name evidence="1" type="ORF">J2S55_008667</name>
</gene>
<dbReference type="RefSeq" id="WP_306873300.1">
    <property type="nucleotide sequence ID" value="NZ_JAUSRB010000002.1"/>
</dbReference>
<protein>
    <submittedName>
        <fullName evidence="1">Uncharacterized protein</fullName>
    </submittedName>
</protein>
<comment type="caution">
    <text evidence="1">The sequence shown here is derived from an EMBL/GenBank/DDBJ whole genome shotgun (WGS) entry which is preliminary data.</text>
</comment>
<evidence type="ECO:0000313" key="1">
    <source>
        <dbReference type="EMBL" id="MDP9869401.1"/>
    </source>
</evidence>
<organism evidence="1 2">
    <name type="scientific">Streptosporangium brasiliense</name>
    <dbReference type="NCBI Taxonomy" id="47480"/>
    <lineage>
        <taxon>Bacteria</taxon>
        <taxon>Bacillati</taxon>
        <taxon>Actinomycetota</taxon>
        <taxon>Actinomycetes</taxon>
        <taxon>Streptosporangiales</taxon>
        <taxon>Streptosporangiaceae</taxon>
        <taxon>Streptosporangium</taxon>
    </lineage>
</organism>